<keyword evidence="4" id="KW-1185">Reference proteome</keyword>
<organism evidence="3 4">
    <name type="scientific">Paenibacillus sepulcri</name>
    <dbReference type="NCBI Taxonomy" id="359917"/>
    <lineage>
        <taxon>Bacteria</taxon>
        <taxon>Bacillati</taxon>
        <taxon>Bacillota</taxon>
        <taxon>Bacilli</taxon>
        <taxon>Bacillales</taxon>
        <taxon>Paenibacillaceae</taxon>
        <taxon>Paenibacillus</taxon>
    </lineage>
</organism>
<feature type="compositionally biased region" description="Basic and acidic residues" evidence="1">
    <location>
        <begin position="63"/>
        <end position="77"/>
    </location>
</feature>
<dbReference type="RefSeq" id="WP_210041161.1">
    <property type="nucleotide sequence ID" value="NZ_JBHLVU010000002.1"/>
</dbReference>
<proteinExistence type="predicted"/>
<dbReference type="Proteomes" id="UP001519887">
    <property type="component" value="Unassembled WGS sequence"/>
</dbReference>
<evidence type="ECO:0000313" key="4">
    <source>
        <dbReference type="Proteomes" id="UP001519887"/>
    </source>
</evidence>
<gene>
    <name evidence="3" type="ORF">K0U00_11865</name>
</gene>
<keyword evidence="2" id="KW-0812">Transmembrane</keyword>
<name>A0ABS7C1G2_9BACL</name>
<dbReference type="EMBL" id="JAHZIK010000241">
    <property type="protein sequence ID" value="MBW7454728.1"/>
    <property type="molecule type" value="Genomic_DNA"/>
</dbReference>
<feature type="region of interest" description="Disordered" evidence="1">
    <location>
        <begin position="63"/>
        <end position="87"/>
    </location>
</feature>
<keyword evidence="2" id="KW-1133">Transmembrane helix</keyword>
<sequence>MIGTWRWNVGLGLFGGVLTLLFSLGSNGLEVSVLRSVYAFIAFFALAFLFRILLAASLRGNTREAGEEPGKSMDENKGSTLDVSTPDETDQLHDMLKMQLDGNVKTDAVEQAPFQPLTPPKLVSTQNKEPEELAKAIRHLTGG</sequence>
<reference evidence="3 4" key="1">
    <citation type="submission" date="2021-07" db="EMBL/GenBank/DDBJ databases">
        <title>Paenibacillus radiodurans sp. nov., isolated from the southeastern edge of Tengger Desert.</title>
        <authorList>
            <person name="Zhang G."/>
        </authorList>
    </citation>
    <scope>NUCLEOTIDE SEQUENCE [LARGE SCALE GENOMIC DNA]</scope>
    <source>
        <strain evidence="3 4">CCM 7311</strain>
    </source>
</reference>
<keyword evidence="2" id="KW-0472">Membrane</keyword>
<comment type="caution">
    <text evidence="3">The sequence shown here is derived from an EMBL/GenBank/DDBJ whole genome shotgun (WGS) entry which is preliminary data.</text>
</comment>
<accession>A0ABS7C1G2</accession>
<evidence type="ECO:0000256" key="1">
    <source>
        <dbReference type="SAM" id="MobiDB-lite"/>
    </source>
</evidence>
<feature type="transmembrane region" description="Helical" evidence="2">
    <location>
        <begin position="37"/>
        <end position="54"/>
    </location>
</feature>
<evidence type="ECO:0000256" key="2">
    <source>
        <dbReference type="SAM" id="Phobius"/>
    </source>
</evidence>
<evidence type="ECO:0000313" key="3">
    <source>
        <dbReference type="EMBL" id="MBW7454728.1"/>
    </source>
</evidence>
<feature type="region of interest" description="Disordered" evidence="1">
    <location>
        <begin position="108"/>
        <end position="130"/>
    </location>
</feature>
<feature type="transmembrane region" description="Helical" evidence="2">
    <location>
        <begin position="7"/>
        <end position="25"/>
    </location>
</feature>
<protein>
    <submittedName>
        <fullName evidence="3">Uncharacterized protein</fullName>
    </submittedName>
</protein>